<keyword evidence="5" id="KW-0276">Fatty acid metabolism</keyword>
<gene>
    <name evidence="13" type="ORF">QN277_022996</name>
</gene>
<dbReference type="SUPFAM" id="SSF48484">
    <property type="entry name" value="Lipoxigenase"/>
    <property type="match status" value="1"/>
</dbReference>
<dbReference type="InterPro" id="IPR001246">
    <property type="entry name" value="LipOase_plant"/>
</dbReference>
<evidence type="ECO:0000256" key="5">
    <source>
        <dbReference type="ARBA" id="ARBA00022832"/>
    </source>
</evidence>
<protein>
    <recommendedName>
        <fullName evidence="15">Lipoxygenase</fullName>
    </recommendedName>
</protein>
<dbReference type="InterPro" id="IPR013819">
    <property type="entry name" value="LipOase_C"/>
</dbReference>
<sequence>MLSAFLGSKKEKHIQGTVLLVKKKNSFDLTDVGVSLLDRASECLGRGVSFQLLSASKFDQERGAKGKIGKPAYLENWITKSPDLTAEKFEFKVHFEWEEEVGIPGAFLIKNKHPNEFFLISLTLKNVPLVVESDIHFPCNSWVYHTNRYEDGRIFFSNKAYLPDKTPAPLRRYREEELSKLRGDGIGNRELQERDRVYDFAIYNDLNNPKKHDRPILGGTFGGEIKYPYPRRGRTGRSLIQSVYESKLRSKRRRIFSIEECRLRYLWIQICDKDS</sequence>
<dbReference type="AlphaFoldDB" id="A0AAE1KAP8"/>
<evidence type="ECO:0000256" key="8">
    <source>
        <dbReference type="ARBA" id="ARBA00023098"/>
    </source>
</evidence>
<accession>A0AAE1KAP8</accession>
<dbReference type="InterPro" id="IPR036226">
    <property type="entry name" value="LipOase_C_sf"/>
</dbReference>
<dbReference type="GO" id="GO:0031408">
    <property type="term" value="P:oxylipin biosynthetic process"/>
    <property type="evidence" value="ECO:0007669"/>
    <property type="project" value="UniProtKB-KW"/>
</dbReference>
<keyword evidence="8" id="KW-0443">Lipid metabolism</keyword>
<dbReference type="PROSITE" id="PS50095">
    <property type="entry name" value="PLAT"/>
    <property type="match status" value="1"/>
</dbReference>
<feature type="domain" description="Lipoxygenase" evidence="12">
    <location>
        <begin position="160"/>
        <end position="275"/>
    </location>
</feature>
<evidence type="ECO:0000256" key="2">
    <source>
        <dbReference type="ARBA" id="ARBA00022516"/>
    </source>
</evidence>
<feature type="domain" description="PLAT" evidence="11">
    <location>
        <begin position="28"/>
        <end position="157"/>
    </location>
</feature>
<dbReference type="InterPro" id="IPR036392">
    <property type="entry name" value="PLAT/LH2_dom_sf"/>
</dbReference>
<evidence type="ECO:0000256" key="9">
    <source>
        <dbReference type="ARBA" id="ARBA00023160"/>
    </source>
</evidence>
<comment type="similarity">
    <text evidence="1">Belongs to the lipoxygenase family.</text>
</comment>
<dbReference type="SUPFAM" id="SSF49723">
    <property type="entry name" value="Lipase/lipooxygenase domain (PLAT/LH2 domain)"/>
    <property type="match status" value="1"/>
</dbReference>
<evidence type="ECO:0000256" key="3">
    <source>
        <dbReference type="ARBA" id="ARBA00022723"/>
    </source>
</evidence>
<dbReference type="GO" id="GO:0046872">
    <property type="term" value="F:metal ion binding"/>
    <property type="evidence" value="ECO:0007669"/>
    <property type="project" value="UniProtKB-KW"/>
</dbReference>
<evidence type="ECO:0000259" key="11">
    <source>
        <dbReference type="PROSITE" id="PS50095"/>
    </source>
</evidence>
<evidence type="ECO:0008006" key="15">
    <source>
        <dbReference type="Google" id="ProtNLM"/>
    </source>
</evidence>
<keyword evidence="4" id="KW-0925">Oxylipin biosynthesis</keyword>
<comment type="caution">
    <text evidence="13">The sequence shown here is derived from an EMBL/GenBank/DDBJ whole genome shotgun (WGS) entry which is preliminary data.</text>
</comment>
<evidence type="ECO:0000259" key="12">
    <source>
        <dbReference type="PROSITE" id="PS51393"/>
    </source>
</evidence>
<dbReference type="Proteomes" id="UP001293593">
    <property type="component" value="Unassembled WGS sequence"/>
</dbReference>
<dbReference type="GO" id="GO:0016702">
    <property type="term" value="F:oxidoreductase activity, acting on single donors with incorporation of molecular oxygen, incorporation of two atoms of oxygen"/>
    <property type="evidence" value="ECO:0007669"/>
    <property type="project" value="InterPro"/>
</dbReference>
<dbReference type="PROSITE" id="PS51393">
    <property type="entry name" value="LIPOXYGENASE_3"/>
    <property type="match status" value="1"/>
</dbReference>
<organism evidence="13 14">
    <name type="scientific">Acacia crassicarpa</name>
    <name type="common">northern wattle</name>
    <dbReference type="NCBI Taxonomy" id="499986"/>
    <lineage>
        <taxon>Eukaryota</taxon>
        <taxon>Viridiplantae</taxon>
        <taxon>Streptophyta</taxon>
        <taxon>Embryophyta</taxon>
        <taxon>Tracheophyta</taxon>
        <taxon>Spermatophyta</taxon>
        <taxon>Magnoliopsida</taxon>
        <taxon>eudicotyledons</taxon>
        <taxon>Gunneridae</taxon>
        <taxon>Pentapetalae</taxon>
        <taxon>rosids</taxon>
        <taxon>fabids</taxon>
        <taxon>Fabales</taxon>
        <taxon>Fabaceae</taxon>
        <taxon>Caesalpinioideae</taxon>
        <taxon>mimosoid clade</taxon>
        <taxon>Acacieae</taxon>
        <taxon>Acacia</taxon>
    </lineage>
</organism>
<keyword evidence="3" id="KW-0479">Metal-binding</keyword>
<evidence type="ECO:0000256" key="4">
    <source>
        <dbReference type="ARBA" id="ARBA00022767"/>
    </source>
</evidence>
<evidence type="ECO:0000256" key="6">
    <source>
        <dbReference type="ARBA" id="ARBA00022964"/>
    </source>
</evidence>
<evidence type="ECO:0000313" key="13">
    <source>
        <dbReference type="EMBL" id="KAK4269899.1"/>
    </source>
</evidence>
<dbReference type="GO" id="GO:0034440">
    <property type="term" value="P:lipid oxidation"/>
    <property type="evidence" value="ECO:0007669"/>
    <property type="project" value="InterPro"/>
</dbReference>
<dbReference type="Gene3D" id="2.60.60.20">
    <property type="entry name" value="PLAT/LH2 domain"/>
    <property type="match status" value="1"/>
</dbReference>
<keyword evidence="9" id="KW-0275">Fatty acid biosynthesis</keyword>
<evidence type="ECO:0000256" key="1">
    <source>
        <dbReference type="ARBA" id="ARBA00009419"/>
    </source>
</evidence>
<dbReference type="PANTHER" id="PTHR11771">
    <property type="entry name" value="LIPOXYGENASE"/>
    <property type="match status" value="1"/>
</dbReference>
<name>A0AAE1KAP8_9FABA</name>
<dbReference type="Gene3D" id="4.10.375.10">
    <property type="entry name" value="Lipoxygenase-1, Domain 2"/>
    <property type="match status" value="1"/>
</dbReference>
<evidence type="ECO:0000256" key="7">
    <source>
        <dbReference type="ARBA" id="ARBA00023002"/>
    </source>
</evidence>
<dbReference type="EMBL" id="JAWXYG010000006">
    <property type="protein sequence ID" value="KAK4269899.1"/>
    <property type="molecule type" value="Genomic_DNA"/>
</dbReference>
<dbReference type="InterPro" id="IPR000907">
    <property type="entry name" value="LipOase"/>
</dbReference>
<dbReference type="InterPro" id="IPR001024">
    <property type="entry name" value="PLAT/LH2_dom"/>
</dbReference>
<proteinExistence type="inferred from homology"/>
<keyword evidence="7" id="KW-0560">Oxidoreductase</keyword>
<dbReference type="Pfam" id="PF00305">
    <property type="entry name" value="Lipoxygenase"/>
    <property type="match status" value="1"/>
</dbReference>
<dbReference type="SMART" id="SM00308">
    <property type="entry name" value="LH2"/>
    <property type="match status" value="1"/>
</dbReference>
<dbReference type="GO" id="GO:0006633">
    <property type="term" value="P:fatty acid biosynthetic process"/>
    <property type="evidence" value="ECO:0007669"/>
    <property type="project" value="UniProtKB-KW"/>
</dbReference>
<keyword evidence="2" id="KW-0444">Lipid biosynthesis</keyword>
<comment type="caution">
    <text evidence="10">Lacks conserved residue(s) required for the propagation of feature annotation.</text>
</comment>
<reference evidence="13" key="1">
    <citation type="submission" date="2023-10" db="EMBL/GenBank/DDBJ databases">
        <title>Chromosome-level genome of the transformable northern wattle, Acacia crassicarpa.</title>
        <authorList>
            <person name="Massaro I."/>
            <person name="Sinha N.R."/>
            <person name="Poethig S."/>
            <person name="Leichty A.R."/>
        </authorList>
    </citation>
    <scope>NUCLEOTIDE SEQUENCE</scope>
    <source>
        <strain evidence="13">Acra3RX</strain>
        <tissue evidence="13">Leaf</tissue>
    </source>
</reference>
<keyword evidence="6" id="KW-0223">Dioxygenase</keyword>
<dbReference type="PRINTS" id="PR00468">
    <property type="entry name" value="PLTLPOXGNASE"/>
</dbReference>
<keyword evidence="14" id="KW-1185">Reference proteome</keyword>
<dbReference type="Pfam" id="PF01477">
    <property type="entry name" value="PLAT"/>
    <property type="match status" value="1"/>
</dbReference>
<evidence type="ECO:0000313" key="14">
    <source>
        <dbReference type="Proteomes" id="UP001293593"/>
    </source>
</evidence>
<evidence type="ECO:0000256" key="10">
    <source>
        <dbReference type="PROSITE-ProRule" id="PRU00152"/>
    </source>
</evidence>